<keyword evidence="2" id="KW-1185">Reference proteome</keyword>
<reference evidence="1" key="1">
    <citation type="submission" date="2022-04" db="EMBL/GenBank/DDBJ databases">
        <title>Genome of the entomopathogenic fungus Entomophthora muscae.</title>
        <authorList>
            <person name="Elya C."/>
            <person name="Lovett B.R."/>
            <person name="Lee E."/>
            <person name="Macias A.M."/>
            <person name="Hajek A.E."/>
            <person name="De Bivort B.L."/>
            <person name="Kasson M.T."/>
            <person name="De Fine Licht H.H."/>
            <person name="Stajich J.E."/>
        </authorList>
    </citation>
    <scope>NUCLEOTIDE SEQUENCE</scope>
    <source>
        <strain evidence="1">Berkeley</strain>
    </source>
</reference>
<sequence length="1014" mass="115757">MENSKRNKRRMDSQGEGASALPPASAPVQEPVQALFQAPFQSPFQAPVQAPVQTPAQAPVETPAQASAKESTSFEPNSSRPKRRNPLAEHLERFLAWNHGKPVTPRPEPELNGVPPKTNSKRSLFEDLAPPKPTLETETSHVRIDPTKDQTELNFEKLSKHPIGEPEEPPVKRARSSLLELLESAAKPLLGLSNLFTSKPAEVVPIIEVRKPTTDLSILRFMKAYPSMDLFSLSLDSIRRHTGLFTNSIEFARRKLLERPLAALFPVDKITPEQVKELPNDDIVAGIVKEREESYLAYHPVIATLADSRNHLNYLDEVIHKSLASRLEAASQKVNRYETTGLWQILGFLGGESLAPNSEGYYADSLVGQLRKGVEQKGVNYTLFGHDCREPFYLHRRQKLIKGSIHCLQSRFFHHMKFTLLDDVTGPSPTAYLTGMTTLEGIMGRYAALQFYKAQRPDLATSTSALTWAILFLLFRCGFYDRMLKYAFEWQDHLDVEMYETVDWGVAVPFYVLLGIFVEGERFMLPSCYRLKLLDDYLEYLENGNNNPFRLAFYHLLIRDFDQQPAMPSPYIQSAEDLLWWNLTQYQDFSTDGPTIQAIQEQVRSLNPGDAPLREVAQYTQLLLLTHQFEEAVGVLASKPILECEALHLACALMHYRLLRVPKVPNTITVDLVFQEEGEPCFNIIQFFAKTLPWYTAMDVFHFMDYYSYLTLLPRPEYNLYARELIYNLILGTNQCAVLLRPTAILERYRSAFDRPHSNLYGMTPAPERYRVGWGKFNEIMIRAAGAQSIDNLDFVVGLELFFAVEDVDAGIKEIQRLLATELSDLFRDWSKNLKRLVFKTHIEHYKGKLPRIHSLRDGLIIARNRGIMDTRKQPSHIVELASTRLLYFVQLAECILDQNGATLYEVASKIDVIPTSRYFKDNKIWRQQFQDLPLHLKELLPLTLIVLSNVMQYLYPGLHARLDPIVGGIRMGEKTKVNMLLGIAMVAVHYPKLFPDRKPPQSIITFVCGFNPR</sequence>
<protein>
    <submittedName>
        <fullName evidence="1">Nuclear pore complex subunit</fullName>
    </submittedName>
</protein>
<dbReference type="EMBL" id="QTSX02003595">
    <property type="protein sequence ID" value="KAJ9070038.1"/>
    <property type="molecule type" value="Genomic_DNA"/>
</dbReference>
<comment type="caution">
    <text evidence="1">The sequence shown here is derived from an EMBL/GenBank/DDBJ whole genome shotgun (WGS) entry which is preliminary data.</text>
</comment>
<dbReference type="Proteomes" id="UP001165960">
    <property type="component" value="Unassembled WGS sequence"/>
</dbReference>
<organism evidence="1 2">
    <name type="scientific">Entomophthora muscae</name>
    <dbReference type="NCBI Taxonomy" id="34485"/>
    <lineage>
        <taxon>Eukaryota</taxon>
        <taxon>Fungi</taxon>
        <taxon>Fungi incertae sedis</taxon>
        <taxon>Zoopagomycota</taxon>
        <taxon>Entomophthoromycotina</taxon>
        <taxon>Entomophthoromycetes</taxon>
        <taxon>Entomophthorales</taxon>
        <taxon>Entomophthoraceae</taxon>
        <taxon>Entomophthora</taxon>
    </lineage>
</organism>
<accession>A0ACC2T615</accession>
<name>A0ACC2T615_9FUNG</name>
<evidence type="ECO:0000313" key="2">
    <source>
        <dbReference type="Proteomes" id="UP001165960"/>
    </source>
</evidence>
<evidence type="ECO:0000313" key="1">
    <source>
        <dbReference type="EMBL" id="KAJ9070038.1"/>
    </source>
</evidence>
<proteinExistence type="predicted"/>
<gene>
    <name evidence="1" type="primary">NIC96_1</name>
    <name evidence="1" type="ORF">DSO57_1012501</name>
</gene>